<dbReference type="PANTHER" id="PTHR44145">
    <property type="entry name" value="DNAJ HOMOLOG SUBFAMILY A MEMBER 3, MITOCHONDRIAL"/>
    <property type="match status" value="1"/>
</dbReference>
<keyword evidence="1" id="KW-0143">Chaperone</keyword>
<dbReference type="GO" id="GO:0043066">
    <property type="term" value="P:negative regulation of apoptotic process"/>
    <property type="evidence" value="ECO:0007669"/>
    <property type="project" value="TreeGrafter"/>
</dbReference>
<dbReference type="AlphaFoldDB" id="A0A653DGF1"/>
<sequence length="130" mass="14718">MRNHLKFLYEILADDTKRKQYDTWGSTAEQMGGMGGASAGGGGSGPQGFSQHWQYQSTIDPEELFRKIFGDAGFGKGSSPFDDFAESNYGFGQAQEQEFERPPFNHIGSLKSVDWILMHHYLKTEWDWPD</sequence>
<accession>A0A653DGF1</accession>
<dbReference type="EMBL" id="CAACVG010011971">
    <property type="protein sequence ID" value="VEN59293.1"/>
    <property type="molecule type" value="Genomic_DNA"/>
</dbReference>
<dbReference type="PANTHER" id="PTHR44145:SF3">
    <property type="entry name" value="DNAJ HOMOLOG SUBFAMILY A MEMBER 3, MITOCHONDRIAL"/>
    <property type="match status" value="1"/>
</dbReference>
<dbReference type="GO" id="GO:0005739">
    <property type="term" value="C:mitochondrion"/>
    <property type="evidence" value="ECO:0007669"/>
    <property type="project" value="TreeGrafter"/>
</dbReference>
<organism evidence="3 4">
    <name type="scientific">Callosobruchus maculatus</name>
    <name type="common">Southern cowpea weevil</name>
    <name type="synonym">Pulse bruchid</name>
    <dbReference type="NCBI Taxonomy" id="64391"/>
    <lineage>
        <taxon>Eukaryota</taxon>
        <taxon>Metazoa</taxon>
        <taxon>Ecdysozoa</taxon>
        <taxon>Arthropoda</taxon>
        <taxon>Hexapoda</taxon>
        <taxon>Insecta</taxon>
        <taxon>Pterygota</taxon>
        <taxon>Neoptera</taxon>
        <taxon>Endopterygota</taxon>
        <taxon>Coleoptera</taxon>
        <taxon>Polyphaga</taxon>
        <taxon>Cucujiformia</taxon>
        <taxon>Chrysomeloidea</taxon>
        <taxon>Chrysomelidae</taxon>
        <taxon>Bruchinae</taxon>
        <taxon>Bruchini</taxon>
        <taxon>Callosobruchus</taxon>
    </lineage>
</organism>
<feature type="region of interest" description="Disordered" evidence="2">
    <location>
        <begin position="26"/>
        <end position="50"/>
    </location>
</feature>
<proteinExistence type="predicted"/>
<dbReference type="GO" id="GO:0007005">
    <property type="term" value="P:mitochondrion organization"/>
    <property type="evidence" value="ECO:0007669"/>
    <property type="project" value="TreeGrafter"/>
</dbReference>
<evidence type="ECO:0000256" key="2">
    <source>
        <dbReference type="SAM" id="MobiDB-lite"/>
    </source>
</evidence>
<dbReference type="Gene3D" id="1.10.287.110">
    <property type="entry name" value="DnaJ domain"/>
    <property type="match status" value="1"/>
</dbReference>
<name>A0A653DGF1_CALMS</name>
<dbReference type="SUPFAM" id="SSF46565">
    <property type="entry name" value="Chaperone J-domain"/>
    <property type="match status" value="1"/>
</dbReference>
<gene>
    <name evidence="3" type="ORF">CALMAC_LOCUS17359</name>
</gene>
<reference evidence="3 4" key="1">
    <citation type="submission" date="2019-01" db="EMBL/GenBank/DDBJ databases">
        <authorList>
            <person name="Sayadi A."/>
        </authorList>
    </citation>
    <scope>NUCLEOTIDE SEQUENCE [LARGE SCALE GENOMIC DNA]</scope>
</reference>
<feature type="compositionally biased region" description="Gly residues" evidence="2">
    <location>
        <begin position="32"/>
        <end position="46"/>
    </location>
</feature>
<keyword evidence="4" id="KW-1185">Reference proteome</keyword>
<dbReference type="InterPro" id="IPR036869">
    <property type="entry name" value="J_dom_sf"/>
</dbReference>
<evidence type="ECO:0008006" key="5">
    <source>
        <dbReference type="Google" id="ProtNLM"/>
    </source>
</evidence>
<dbReference type="Proteomes" id="UP000410492">
    <property type="component" value="Unassembled WGS sequence"/>
</dbReference>
<evidence type="ECO:0000256" key="1">
    <source>
        <dbReference type="ARBA" id="ARBA00023186"/>
    </source>
</evidence>
<evidence type="ECO:0000313" key="3">
    <source>
        <dbReference type="EMBL" id="VEN59293.1"/>
    </source>
</evidence>
<evidence type="ECO:0000313" key="4">
    <source>
        <dbReference type="Proteomes" id="UP000410492"/>
    </source>
</evidence>
<protein>
    <recommendedName>
        <fullName evidence="5">J domain-containing protein</fullName>
    </recommendedName>
</protein>
<dbReference type="OrthoDB" id="10256793at2759"/>
<dbReference type="InterPro" id="IPR051938">
    <property type="entry name" value="Apopto_cytoskel_mod"/>
</dbReference>